<evidence type="ECO:0000256" key="1">
    <source>
        <dbReference type="SAM" id="Phobius"/>
    </source>
</evidence>
<organism evidence="2 3">
    <name type="scientific">Helicobacter ibis</name>
    <dbReference type="NCBI Taxonomy" id="2962633"/>
    <lineage>
        <taxon>Bacteria</taxon>
        <taxon>Pseudomonadati</taxon>
        <taxon>Campylobacterota</taxon>
        <taxon>Epsilonproteobacteria</taxon>
        <taxon>Campylobacterales</taxon>
        <taxon>Helicobacteraceae</taxon>
        <taxon>Helicobacter</taxon>
    </lineage>
</organism>
<dbReference type="RefSeq" id="WP_271021956.1">
    <property type="nucleotide sequence ID" value="NZ_JAQHXR010000006.1"/>
</dbReference>
<sequence length="179" mass="19972">MNEKLQLGTKLIMVVSSVVVLVMIALTIIISTKLTVALQDEAHKLLQTESVRLANRVQGAVGQTFAVLESAGSVMALIVVNDREGNIDQKILLESVERLLRTNQYARFAYFYVPGDNVYLRRVAYLQNTDYLLDSGEFMIFAHRENNDVAVVKAEDNLKQFNSLHNAISNKVLSMGRVG</sequence>
<comment type="caution">
    <text evidence="2">The sequence shown here is derived from an EMBL/GenBank/DDBJ whole genome shotgun (WGS) entry which is preliminary data.</text>
</comment>
<keyword evidence="3" id="KW-1185">Reference proteome</keyword>
<dbReference type="Proteomes" id="UP001210261">
    <property type="component" value="Unassembled WGS sequence"/>
</dbReference>
<dbReference type="EMBL" id="JAQHXR010000006">
    <property type="protein sequence ID" value="MDA3969597.1"/>
    <property type="molecule type" value="Genomic_DNA"/>
</dbReference>
<evidence type="ECO:0000313" key="3">
    <source>
        <dbReference type="Proteomes" id="UP001210261"/>
    </source>
</evidence>
<keyword evidence="1" id="KW-0812">Transmembrane</keyword>
<gene>
    <name evidence="2" type="ORF">PF021_07960</name>
</gene>
<protein>
    <recommendedName>
        <fullName evidence="4">Methyl-accepting chemotaxis protein</fullName>
    </recommendedName>
</protein>
<keyword evidence="1" id="KW-1133">Transmembrane helix</keyword>
<feature type="transmembrane region" description="Helical" evidence="1">
    <location>
        <begin position="12"/>
        <end position="30"/>
    </location>
</feature>
<reference evidence="2 3" key="1">
    <citation type="submission" date="2023-01" db="EMBL/GenBank/DDBJ databases">
        <title>Description of Helicobacter ibis sp. nov. isolated from faecal droppings of black-faced ibis (Theristicus melanopis).</title>
        <authorList>
            <person name="Lopez-Cantillo M."/>
            <person name="Vidal-Veuthey B."/>
            <person name="Mella A."/>
            <person name="De La Haba R."/>
            <person name="Collado L."/>
        </authorList>
    </citation>
    <scope>NUCLEOTIDE SEQUENCE [LARGE SCALE GENOMIC DNA]</scope>
    <source>
        <strain evidence="2 3">A82</strain>
    </source>
</reference>
<evidence type="ECO:0000313" key="2">
    <source>
        <dbReference type="EMBL" id="MDA3969597.1"/>
    </source>
</evidence>
<evidence type="ECO:0008006" key="4">
    <source>
        <dbReference type="Google" id="ProtNLM"/>
    </source>
</evidence>
<keyword evidence="1" id="KW-0472">Membrane</keyword>
<name>A0ABT4VG64_9HELI</name>
<accession>A0ABT4VG64</accession>
<proteinExistence type="predicted"/>